<dbReference type="EMBL" id="SNRW01006887">
    <property type="protein sequence ID" value="KAA6382252.1"/>
    <property type="molecule type" value="Genomic_DNA"/>
</dbReference>
<dbReference type="PANTHER" id="PTHR11319">
    <property type="entry name" value="G PROTEIN-COUPLED RECEPTOR-RELATED"/>
    <property type="match status" value="1"/>
</dbReference>
<gene>
    <name evidence="2" type="ORF">EZS28_022222</name>
</gene>
<keyword evidence="1" id="KW-0472">Membrane</keyword>
<protein>
    <recommendedName>
        <fullName evidence="4">Right handed beta helix domain-containing protein</fullName>
    </recommendedName>
</protein>
<dbReference type="AlphaFoldDB" id="A0A5J4VI58"/>
<dbReference type="PANTHER" id="PTHR11319:SF35">
    <property type="entry name" value="OUTER MEMBRANE PROTEIN PMPC-RELATED"/>
    <property type="match status" value="1"/>
</dbReference>
<keyword evidence="1" id="KW-0812">Transmembrane</keyword>
<sequence length="280" mass="30164">MQTNYFTIFIILLIYLSYFGAIDSSASTVVIVDEYYTERQDDITVYQFGDEYIIKNCTFAGCSDEYGGALNIELRYGGQASVLDSIFTGCEAYFGGGIQLGASSASKFIIQGSQFKGCKAEENGGAINAQITDQDSIMEIGNSKFTNCESSNGGGISVTLKKAGQVIIDQGCIINQCTSNGGSGGGIYIETWFETSLWCSLVVRDTTIKNCKALLNQSSHTYPQGIGGALFLGGDGIYDPTTELIDLRGLKLIDNTADTAGSSIYVAMLSLRELFDYIVY</sequence>
<name>A0A5J4VI58_9EUKA</name>
<comment type="caution">
    <text evidence="2">The sequence shown here is derived from an EMBL/GenBank/DDBJ whole genome shotgun (WGS) entry which is preliminary data.</text>
</comment>
<organism evidence="2 3">
    <name type="scientific">Streblomastix strix</name>
    <dbReference type="NCBI Taxonomy" id="222440"/>
    <lineage>
        <taxon>Eukaryota</taxon>
        <taxon>Metamonada</taxon>
        <taxon>Preaxostyla</taxon>
        <taxon>Oxymonadida</taxon>
        <taxon>Streblomastigidae</taxon>
        <taxon>Streblomastix</taxon>
    </lineage>
</organism>
<dbReference type="InterPro" id="IPR011050">
    <property type="entry name" value="Pectin_lyase_fold/virulence"/>
</dbReference>
<feature type="transmembrane region" description="Helical" evidence="1">
    <location>
        <begin position="6"/>
        <end position="32"/>
    </location>
</feature>
<reference evidence="2 3" key="1">
    <citation type="submission" date="2019-03" db="EMBL/GenBank/DDBJ databases">
        <title>Single cell metagenomics reveals metabolic interactions within the superorganism composed of flagellate Streblomastix strix and complex community of Bacteroidetes bacteria on its surface.</title>
        <authorList>
            <person name="Treitli S.C."/>
            <person name="Kolisko M."/>
            <person name="Husnik F."/>
            <person name="Keeling P."/>
            <person name="Hampl V."/>
        </authorList>
    </citation>
    <scope>NUCLEOTIDE SEQUENCE [LARGE SCALE GENOMIC DNA]</scope>
    <source>
        <strain evidence="2">ST1C</strain>
    </source>
</reference>
<evidence type="ECO:0000313" key="3">
    <source>
        <dbReference type="Proteomes" id="UP000324800"/>
    </source>
</evidence>
<evidence type="ECO:0000313" key="2">
    <source>
        <dbReference type="EMBL" id="KAA6382252.1"/>
    </source>
</evidence>
<keyword evidence="1" id="KW-1133">Transmembrane helix</keyword>
<dbReference type="Proteomes" id="UP000324800">
    <property type="component" value="Unassembled WGS sequence"/>
</dbReference>
<dbReference type="SUPFAM" id="SSF51126">
    <property type="entry name" value="Pectin lyase-like"/>
    <property type="match status" value="1"/>
</dbReference>
<evidence type="ECO:0000256" key="1">
    <source>
        <dbReference type="SAM" id="Phobius"/>
    </source>
</evidence>
<evidence type="ECO:0008006" key="4">
    <source>
        <dbReference type="Google" id="ProtNLM"/>
    </source>
</evidence>
<accession>A0A5J4VI58</accession>
<proteinExistence type="predicted"/>